<feature type="domain" description="HYR" evidence="2">
    <location>
        <begin position="1"/>
        <end position="67"/>
    </location>
</feature>
<protein>
    <submittedName>
        <fullName evidence="3">Hyalin</fullName>
    </submittedName>
</protein>
<dbReference type="PANTHER" id="PTHR24273:SF32">
    <property type="entry name" value="HYALIN"/>
    <property type="match status" value="1"/>
</dbReference>
<keyword evidence="4" id="KW-1185">Reference proteome</keyword>
<dbReference type="Pfam" id="PF02494">
    <property type="entry name" value="HYR"/>
    <property type="match status" value="1"/>
</dbReference>
<organism evidence="3 4">
    <name type="scientific">Holothuria leucospilota</name>
    <name type="common">Black long sea cucumber</name>
    <name type="synonym">Mertensiothuria leucospilota</name>
    <dbReference type="NCBI Taxonomy" id="206669"/>
    <lineage>
        <taxon>Eukaryota</taxon>
        <taxon>Metazoa</taxon>
        <taxon>Echinodermata</taxon>
        <taxon>Eleutherozoa</taxon>
        <taxon>Echinozoa</taxon>
        <taxon>Holothuroidea</taxon>
        <taxon>Aspidochirotacea</taxon>
        <taxon>Aspidochirotida</taxon>
        <taxon>Holothuriidae</taxon>
        <taxon>Holothuria</taxon>
    </lineage>
</organism>
<evidence type="ECO:0000259" key="2">
    <source>
        <dbReference type="PROSITE" id="PS50825"/>
    </source>
</evidence>
<gene>
    <name evidence="3" type="ORF">HOLleu_15719</name>
</gene>
<sequence>MIELGAASPVISWVEPTATDLGGSSTIINQSHQIGTTFPIGTIQVTYVFSDSSGNIPTCSFNVEVTIGIMCGCVFSNFSVLYSIKQWVKQYAMLFSST</sequence>
<keyword evidence="1" id="KW-0677">Repeat</keyword>
<reference evidence="3" key="1">
    <citation type="submission" date="2021-10" db="EMBL/GenBank/DDBJ databases">
        <title>Tropical sea cucumber genome reveals ecological adaptation and Cuvierian tubules defense mechanism.</title>
        <authorList>
            <person name="Chen T."/>
        </authorList>
    </citation>
    <scope>NUCLEOTIDE SEQUENCE</scope>
    <source>
        <strain evidence="3">Nanhai2018</strain>
        <tissue evidence="3">Muscle</tissue>
    </source>
</reference>
<dbReference type="PANTHER" id="PTHR24273">
    <property type="entry name" value="FI04643P-RELATED"/>
    <property type="match status" value="1"/>
</dbReference>
<proteinExistence type="predicted"/>
<evidence type="ECO:0000313" key="4">
    <source>
        <dbReference type="Proteomes" id="UP001152320"/>
    </source>
</evidence>
<comment type="caution">
    <text evidence="3">The sequence shown here is derived from an EMBL/GenBank/DDBJ whole genome shotgun (WGS) entry which is preliminary data.</text>
</comment>
<dbReference type="Proteomes" id="UP001152320">
    <property type="component" value="Chromosome 7"/>
</dbReference>
<dbReference type="OrthoDB" id="6121280at2759"/>
<name>A0A9Q1C5L2_HOLLE</name>
<dbReference type="AlphaFoldDB" id="A0A9Q1C5L2"/>
<evidence type="ECO:0000313" key="3">
    <source>
        <dbReference type="EMBL" id="KAJ8038331.1"/>
    </source>
</evidence>
<accession>A0A9Q1C5L2</accession>
<evidence type="ECO:0000256" key="1">
    <source>
        <dbReference type="ARBA" id="ARBA00022737"/>
    </source>
</evidence>
<dbReference type="EMBL" id="JAIZAY010000007">
    <property type="protein sequence ID" value="KAJ8038331.1"/>
    <property type="molecule type" value="Genomic_DNA"/>
</dbReference>
<dbReference type="PROSITE" id="PS50825">
    <property type="entry name" value="HYR"/>
    <property type="match status" value="1"/>
</dbReference>
<dbReference type="InterPro" id="IPR003410">
    <property type="entry name" value="HYR_dom"/>
</dbReference>